<evidence type="ECO:0000256" key="1">
    <source>
        <dbReference type="ARBA" id="ARBA00004141"/>
    </source>
</evidence>
<dbReference type="Proteomes" id="UP000015462">
    <property type="component" value="Unassembled WGS sequence"/>
</dbReference>
<keyword evidence="2 5" id="KW-0812">Transmembrane</keyword>
<dbReference type="InterPro" id="IPR004710">
    <property type="entry name" value="Bilac:Na_transpt"/>
</dbReference>
<evidence type="ECO:0000313" key="7">
    <source>
        <dbReference type="Proteomes" id="UP000015462"/>
    </source>
</evidence>
<keyword evidence="7" id="KW-1185">Reference proteome</keyword>
<comment type="caution">
    <text evidence="6">The sequence shown here is derived from an EMBL/GenBank/DDBJ whole genome shotgun (WGS) entry which is preliminary data.</text>
</comment>
<dbReference type="AlphaFoldDB" id="A0AB33Z410"/>
<sequence length="289" mass="31359">MISYLVTILLTLLMFGMGLGLTIQDFSRVFTIPKAALAGLIGQLIMLPLLGFILCYTLNLSGAIAIGIMLLTLCPGGVLSNMFTLIARGDLALSVTMTSISSLITVFTLPVILNLSMIYFNDETIQLSLPLLKTASQIMLITVIPVSCGMLVLQYAPRFAKASKQWVRRGCGAFLPFLIVGIFMQNGGSWFEHFVQVGLLTICLNILSILLGYGIAKFAKLERPQTKTLSIEVGAQNAMLGVTIAISPFLLNNADVAMVPSIYGVTMVIILWLYALTTSRVDRLQKANI</sequence>
<dbReference type="Pfam" id="PF01758">
    <property type="entry name" value="SBF"/>
    <property type="match status" value="1"/>
</dbReference>
<dbReference type="PANTHER" id="PTHR10361">
    <property type="entry name" value="SODIUM-BILE ACID COTRANSPORTER"/>
    <property type="match status" value="1"/>
</dbReference>
<feature type="transmembrane region" description="Helical" evidence="5">
    <location>
        <begin position="197"/>
        <end position="216"/>
    </location>
</feature>
<evidence type="ECO:0000256" key="5">
    <source>
        <dbReference type="SAM" id="Phobius"/>
    </source>
</evidence>
<dbReference type="PANTHER" id="PTHR10361:SF24">
    <property type="entry name" value="P3 PROTEIN"/>
    <property type="match status" value="1"/>
</dbReference>
<gene>
    <name evidence="6" type="ORF">L196_01555</name>
</gene>
<feature type="transmembrane region" description="Helical" evidence="5">
    <location>
        <begin position="91"/>
        <end position="115"/>
    </location>
</feature>
<keyword evidence="4 5" id="KW-0472">Membrane</keyword>
<dbReference type="InterPro" id="IPR038770">
    <property type="entry name" value="Na+/solute_symporter_sf"/>
</dbReference>
<feature type="transmembrane region" description="Helical" evidence="5">
    <location>
        <begin position="257"/>
        <end position="276"/>
    </location>
</feature>
<evidence type="ECO:0000313" key="6">
    <source>
        <dbReference type="EMBL" id="EPD14144.1"/>
    </source>
</evidence>
<feature type="transmembrane region" description="Helical" evidence="5">
    <location>
        <begin position="166"/>
        <end position="185"/>
    </location>
</feature>
<dbReference type="InterPro" id="IPR002657">
    <property type="entry name" value="BilAc:Na_symport/Acr3"/>
</dbReference>
<feature type="transmembrane region" description="Helical" evidence="5">
    <location>
        <begin position="228"/>
        <end position="251"/>
    </location>
</feature>
<dbReference type="RefSeq" id="WP_016389696.1">
    <property type="nucleotide sequence ID" value="NZ_KE646805.1"/>
</dbReference>
<protein>
    <submittedName>
        <fullName evidence="6">Na+-dependent transporter-like protein</fullName>
    </submittedName>
</protein>
<name>A0AB33Z410_9GAMM</name>
<feature type="transmembrane region" description="Helical" evidence="5">
    <location>
        <begin position="135"/>
        <end position="154"/>
    </location>
</feature>
<keyword evidence="3 5" id="KW-1133">Transmembrane helix</keyword>
<feature type="transmembrane region" description="Helical" evidence="5">
    <location>
        <begin position="35"/>
        <end position="54"/>
    </location>
</feature>
<evidence type="ECO:0000256" key="4">
    <source>
        <dbReference type="ARBA" id="ARBA00023136"/>
    </source>
</evidence>
<accession>A0AB33Z410</accession>
<dbReference type="Gene3D" id="1.20.1530.20">
    <property type="match status" value="1"/>
</dbReference>
<dbReference type="GO" id="GO:0016020">
    <property type="term" value="C:membrane"/>
    <property type="evidence" value="ECO:0007669"/>
    <property type="project" value="UniProtKB-SubCell"/>
</dbReference>
<feature type="transmembrane region" description="Helical" evidence="5">
    <location>
        <begin position="6"/>
        <end position="23"/>
    </location>
</feature>
<evidence type="ECO:0000256" key="2">
    <source>
        <dbReference type="ARBA" id="ARBA00022692"/>
    </source>
</evidence>
<feature type="transmembrane region" description="Helical" evidence="5">
    <location>
        <begin position="60"/>
        <end position="79"/>
    </location>
</feature>
<organism evidence="6 7">
    <name type="scientific">Cycloclasticus pugetii</name>
    <dbReference type="NCBI Taxonomy" id="34068"/>
    <lineage>
        <taxon>Bacteria</taxon>
        <taxon>Pseudomonadati</taxon>
        <taxon>Pseudomonadota</taxon>
        <taxon>Gammaproteobacteria</taxon>
        <taxon>Thiotrichales</taxon>
        <taxon>Piscirickettsiaceae</taxon>
        <taxon>Cycloclasticus</taxon>
    </lineage>
</organism>
<dbReference type="EMBL" id="ASHL01000001">
    <property type="protein sequence ID" value="EPD14144.1"/>
    <property type="molecule type" value="Genomic_DNA"/>
</dbReference>
<reference evidence="6 7" key="1">
    <citation type="journal article" date="2013" name="Genome Announc.">
        <title>Genome Sequence of the Pyrene- and Fluoranthene-Degrading Bacterium Cycloclasticus sp. Strain PY97M.</title>
        <authorList>
            <person name="Cui Z."/>
            <person name="Xu G."/>
            <person name="Li Q."/>
            <person name="Gao W."/>
            <person name="Zheng L."/>
        </authorList>
    </citation>
    <scope>NUCLEOTIDE SEQUENCE [LARGE SCALE GENOMIC DNA]</scope>
    <source>
        <strain evidence="6 7">PY97M</strain>
    </source>
</reference>
<evidence type="ECO:0000256" key="3">
    <source>
        <dbReference type="ARBA" id="ARBA00022989"/>
    </source>
</evidence>
<comment type="subcellular location">
    <subcellularLocation>
        <location evidence="1">Membrane</location>
        <topology evidence="1">Multi-pass membrane protein</topology>
    </subcellularLocation>
</comment>
<proteinExistence type="predicted"/>